<keyword evidence="1" id="KW-1133">Transmembrane helix</keyword>
<organism evidence="2 3">
    <name type="scientific">Ruminococcus champanellensis (strain DSM 18848 / JCM 17042 / KCTC 15320 / 18P13)</name>
    <dbReference type="NCBI Taxonomy" id="213810"/>
    <lineage>
        <taxon>Bacteria</taxon>
        <taxon>Bacillati</taxon>
        <taxon>Bacillota</taxon>
        <taxon>Clostridia</taxon>
        <taxon>Eubacteriales</taxon>
        <taxon>Oscillospiraceae</taxon>
        <taxon>Ruminococcus</taxon>
    </lineage>
</organism>
<dbReference type="AlphaFoldDB" id="D4LEE6"/>
<name>D4LEE6_RUMC1</name>
<dbReference type="KEGG" id="rch:RUM_19550"/>
<keyword evidence="1" id="KW-0812">Transmembrane</keyword>
<gene>
    <name evidence="2" type="ordered locus">RUM_19550</name>
</gene>
<dbReference type="NCBIfam" id="TIGR03063">
    <property type="entry name" value="srtB_target"/>
    <property type="match status" value="1"/>
</dbReference>
<protein>
    <recommendedName>
        <fullName evidence="4">LPXTG cell wall anchor domain-containing protein</fullName>
    </recommendedName>
</protein>
<evidence type="ECO:0000256" key="1">
    <source>
        <dbReference type="SAM" id="Phobius"/>
    </source>
</evidence>
<sequence>MNWMQLITAMDAVKTGDTTPIALYAVLGGVAAVLIILCLVLKKKK</sequence>
<accession>D4LEE6</accession>
<dbReference type="Proteomes" id="UP000007054">
    <property type="component" value="Chromosome"/>
</dbReference>
<dbReference type="HOGENOM" id="CLU_3204856_0_0_9"/>
<keyword evidence="1" id="KW-0472">Membrane</keyword>
<evidence type="ECO:0008006" key="4">
    <source>
        <dbReference type="Google" id="ProtNLM"/>
    </source>
</evidence>
<evidence type="ECO:0000313" key="2">
    <source>
        <dbReference type="EMBL" id="CBL17991.1"/>
    </source>
</evidence>
<dbReference type="STRING" id="213810.RUM_19550"/>
<reference evidence="2" key="2">
    <citation type="submission" date="2010-03" db="EMBL/GenBank/DDBJ databases">
        <authorList>
            <person name="Pajon A."/>
        </authorList>
    </citation>
    <scope>NUCLEOTIDE SEQUENCE</scope>
    <source>
        <strain evidence="2">Type strain: 18P13</strain>
    </source>
</reference>
<feature type="transmembrane region" description="Helical" evidence="1">
    <location>
        <begin position="20"/>
        <end position="41"/>
    </location>
</feature>
<dbReference type="NCBIfam" id="TIGR01167">
    <property type="entry name" value="LPXTG_anchor"/>
    <property type="match status" value="1"/>
</dbReference>
<keyword evidence="3" id="KW-1185">Reference proteome</keyword>
<reference evidence="2" key="1">
    <citation type="submission" date="2010-03" db="EMBL/GenBank/DDBJ databases">
        <title>The genome sequence of Ruminococcus sp. 18P13.</title>
        <authorList>
            <consortium name="metaHIT consortium -- http://www.metahit.eu/"/>
            <person name="Pajon A."/>
            <person name="Turner K."/>
            <person name="Parkhill J."/>
            <person name="Bernalier A."/>
        </authorList>
    </citation>
    <scope>NUCLEOTIDE SEQUENCE [LARGE SCALE GENOMIC DNA]</scope>
    <source>
        <strain evidence="2">Type strain: 18P13</strain>
    </source>
</reference>
<dbReference type="RefSeq" id="WP_015558897.1">
    <property type="nucleotide sequence ID" value="NC_021039.1"/>
</dbReference>
<dbReference type="GeneID" id="83157192"/>
<dbReference type="PATRIC" id="fig|213810.4.peg.1854"/>
<proteinExistence type="predicted"/>
<dbReference type="InterPro" id="IPR017502">
    <property type="entry name" value="Sortase_SrtB_target"/>
</dbReference>
<dbReference type="EMBL" id="FP929052">
    <property type="protein sequence ID" value="CBL17991.1"/>
    <property type="molecule type" value="Genomic_DNA"/>
</dbReference>
<evidence type="ECO:0000313" key="3">
    <source>
        <dbReference type="Proteomes" id="UP000007054"/>
    </source>
</evidence>